<keyword evidence="2" id="KW-1185">Reference proteome</keyword>
<gene>
    <name evidence="1" type="ORF">LSAA_12685</name>
</gene>
<dbReference type="AlphaFoldDB" id="A0A7R8HC53"/>
<accession>A0A7R8HC53</accession>
<evidence type="ECO:0000313" key="2">
    <source>
        <dbReference type="Proteomes" id="UP000675881"/>
    </source>
</evidence>
<proteinExistence type="predicted"/>
<organism evidence="1 2">
    <name type="scientific">Lepeophtheirus salmonis</name>
    <name type="common">Salmon louse</name>
    <name type="synonym">Caligus salmonis</name>
    <dbReference type="NCBI Taxonomy" id="72036"/>
    <lineage>
        <taxon>Eukaryota</taxon>
        <taxon>Metazoa</taxon>
        <taxon>Ecdysozoa</taxon>
        <taxon>Arthropoda</taxon>
        <taxon>Crustacea</taxon>
        <taxon>Multicrustacea</taxon>
        <taxon>Hexanauplia</taxon>
        <taxon>Copepoda</taxon>
        <taxon>Siphonostomatoida</taxon>
        <taxon>Caligidae</taxon>
        <taxon>Lepeophtheirus</taxon>
    </lineage>
</organism>
<reference evidence="1" key="1">
    <citation type="submission" date="2021-02" db="EMBL/GenBank/DDBJ databases">
        <authorList>
            <person name="Bekaert M."/>
        </authorList>
    </citation>
    <scope>NUCLEOTIDE SEQUENCE</scope>
    <source>
        <strain evidence="1">IoA-00</strain>
    </source>
</reference>
<name>A0A7R8HC53_LEPSM</name>
<dbReference type="Proteomes" id="UP000675881">
    <property type="component" value="Chromosome 7"/>
</dbReference>
<protein>
    <submittedName>
        <fullName evidence="1">(salmon louse) hypothetical protein</fullName>
    </submittedName>
</protein>
<evidence type="ECO:0000313" key="1">
    <source>
        <dbReference type="EMBL" id="CAF2995565.1"/>
    </source>
</evidence>
<sequence>MEKLLPNWKLAELCEVCHGIGVGCKGTGRKEKGRVVNNYSRIPLSIDKELFLMSAGHLRKALLLHCAGARVQKWFKALIMLLEMEEDEWEAAIREMWKSLCNAESVMFGRQYVTGRKLEETRWPIQVFVGREIHTIGSIYLNMSTDGANPLARRFVITEVGQPILGSPDCLSFRFVFGFEPNHPNVCRALQEDMDGEDYL</sequence>
<dbReference type="EMBL" id="HG994586">
    <property type="protein sequence ID" value="CAF2995565.1"/>
    <property type="molecule type" value="Genomic_DNA"/>
</dbReference>